<dbReference type="Pfam" id="PF05553">
    <property type="entry name" value="DUF761"/>
    <property type="match status" value="1"/>
</dbReference>
<evidence type="ECO:0000313" key="4">
    <source>
        <dbReference type="EMBL" id="KAJ7958359.1"/>
    </source>
</evidence>
<evidence type="ECO:0000259" key="3">
    <source>
        <dbReference type="Pfam" id="PF14364"/>
    </source>
</evidence>
<dbReference type="Proteomes" id="UP001163823">
    <property type="component" value="Chromosome 8"/>
</dbReference>
<dbReference type="AlphaFoldDB" id="A0AAD7LHM8"/>
<dbReference type="InterPro" id="IPR025520">
    <property type="entry name" value="DUF4408"/>
</dbReference>
<evidence type="ECO:0000256" key="2">
    <source>
        <dbReference type="SAM" id="Phobius"/>
    </source>
</evidence>
<protein>
    <submittedName>
        <fullName evidence="4">DUF4408 domain protein</fullName>
    </submittedName>
</protein>
<feature type="transmembrane region" description="Helical" evidence="2">
    <location>
        <begin position="16"/>
        <end position="39"/>
    </location>
</feature>
<organism evidence="4 5">
    <name type="scientific">Quillaja saponaria</name>
    <name type="common">Soap bark tree</name>
    <dbReference type="NCBI Taxonomy" id="32244"/>
    <lineage>
        <taxon>Eukaryota</taxon>
        <taxon>Viridiplantae</taxon>
        <taxon>Streptophyta</taxon>
        <taxon>Embryophyta</taxon>
        <taxon>Tracheophyta</taxon>
        <taxon>Spermatophyta</taxon>
        <taxon>Magnoliopsida</taxon>
        <taxon>eudicotyledons</taxon>
        <taxon>Gunneridae</taxon>
        <taxon>Pentapetalae</taxon>
        <taxon>rosids</taxon>
        <taxon>fabids</taxon>
        <taxon>Fabales</taxon>
        <taxon>Quillajaceae</taxon>
        <taxon>Quillaja</taxon>
    </lineage>
</organism>
<feature type="domain" description="DUF4408" evidence="3">
    <location>
        <begin position="10"/>
        <end position="42"/>
    </location>
</feature>
<keyword evidence="2" id="KW-1133">Transmembrane helix</keyword>
<reference evidence="4" key="1">
    <citation type="journal article" date="2023" name="Science">
        <title>Elucidation of the pathway for biosynthesis of saponin adjuvants from the soapbark tree.</title>
        <authorList>
            <person name="Reed J."/>
            <person name="Orme A."/>
            <person name="El-Demerdash A."/>
            <person name="Owen C."/>
            <person name="Martin L.B.B."/>
            <person name="Misra R.C."/>
            <person name="Kikuchi S."/>
            <person name="Rejzek M."/>
            <person name="Martin A.C."/>
            <person name="Harkess A."/>
            <person name="Leebens-Mack J."/>
            <person name="Louveau T."/>
            <person name="Stephenson M.J."/>
            <person name="Osbourn A."/>
        </authorList>
    </citation>
    <scope>NUCLEOTIDE SEQUENCE</scope>
    <source>
        <strain evidence="4">S10</strain>
    </source>
</reference>
<sequence length="312" mass="36105">MFVDSVTSMPSLWTSIYSWFTPTVFFIFLNLMIGTIAIASSFGTKKHHDEHQEDTHEYNQPQQLARSPSVLQRLKSINFYSYRSQEPHNTFQKPPEFQTHYTFEQTHIPEVQTHEREQLELTRSTSILHRLKSINLYNYFSTEPNSSQSPTTVSNGLGKAQEMENHYNLPEESYDSEEDVLEKEEEEVQVQHKEEERPLDEILGQLHGGHVNRNKSDTKSASGEIPTKLSKKMKKSASTKSAFVHLKEEDLVEKRRPATMREGKVSVAEVDEEVDAKADDFINKFKQQLKLQRLDSLIRRGSGKTLPHRINK</sequence>
<keyword evidence="2" id="KW-0472">Membrane</keyword>
<comment type="caution">
    <text evidence="4">The sequence shown here is derived from an EMBL/GenBank/DDBJ whole genome shotgun (WGS) entry which is preliminary data.</text>
</comment>
<proteinExistence type="predicted"/>
<keyword evidence="2" id="KW-0812">Transmembrane</keyword>
<keyword evidence="5" id="KW-1185">Reference proteome</keyword>
<dbReference type="Pfam" id="PF14364">
    <property type="entry name" value="DUF4408"/>
    <property type="match status" value="1"/>
</dbReference>
<dbReference type="PANTHER" id="PTHR33098:SF53">
    <property type="entry name" value="OS05G0540900 PROTEIN"/>
    <property type="match status" value="1"/>
</dbReference>
<name>A0AAD7LHM8_QUISA</name>
<gene>
    <name evidence="4" type="ORF">O6P43_019100</name>
</gene>
<dbReference type="KEGG" id="qsa:O6P43_019100"/>
<dbReference type="EMBL" id="JARAOO010000008">
    <property type="protein sequence ID" value="KAJ7958359.1"/>
    <property type="molecule type" value="Genomic_DNA"/>
</dbReference>
<evidence type="ECO:0000313" key="5">
    <source>
        <dbReference type="Proteomes" id="UP001163823"/>
    </source>
</evidence>
<feature type="region of interest" description="Disordered" evidence="1">
    <location>
        <begin position="207"/>
        <end position="236"/>
    </location>
</feature>
<accession>A0AAD7LHM8</accession>
<evidence type="ECO:0000256" key="1">
    <source>
        <dbReference type="SAM" id="MobiDB-lite"/>
    </source>
</evidence>
<dbReference type="InterPro" id="IPR008480">
    <property type="entry name" value="DUF761_pln"/>
</dbReference>
<dbReference type="PANTHER" id="PTHR33098">
    <property type="entry name" value="COTTON FIBER (DUF761)"/>
    <property type="match status" value="1"/>
</dbReference>